<comment type="caution">
    <text evidence="1">The sequence shown here is derived from an EMBL/GenBank/DDBJ whole genome shotgun (WGS) entry which is preliminary data.</text>
</comment>
<dbReference type="Proteomes" id="UP000033969">
    <property type="component" value="Unassembled WGS sequence"/>
</dbReference>
<protein>
    <submittedName>
        <fullName evidence="1">Uncharacterized protein</fullName>
    </submittedName>
</protein>
<proteinExistence type="predicted"/>
<name>A0A0G0WVK8_9BACT</name>
<dbReference type="EMBL" id="LCBU01000033">
    <property type="protein sequence ID" value="KKS16789.1"/>
    <property type="molecule type" value="Genomic_DNA"/>
</dbReference>
<organism evidence="1 2">
    <name type="scientific">Candidatus Woesebacteria bacterium GW2011_GWA1_41_7</name>
    <dbReference type="NCBI Taxonomy" id="1618556"/>
    <lineage>
        <taxon>Bacteria</taxon>
        <taxon>Candidatus Woeseibacteriota</taxon>
    </lineage>
</organism>
<evidence type="ECO:0000313" key="2">
    <source>
        <dbReference type="Proteomes" id="UP000033969"/>
    </source>
</evidence>
<reference evidence="1 2" key="1">
    <citation type="journal article" date="2015" name="Nature">
        <title>rRNA introns, odd ribosomes, and small enigmatic genomes across a large radiation of phyla.</title>
        <authorList>
            <person name="Brown C.T."/>
            <person name="Hug L.A."/>
            <person name="Thomas B.C."/>
            <person name="Sharon I."/>
            <person name="Castelle C.J."/>
            <person name="Singh A."/>
            <person name="Wilkins M.J."/>
            <person name="Williams K.H."/>
            <person name="Banfield J.F."/>
        </authorList>
    </citation>
    <scope>NUCLEOTIDE SEQUENCE [LARGE SCALE GENOMIC DNA]</scope>
</reference>
<accession>A0A0G0WVK8</accession>
<sequence>MAFKDRRRNDVRDNIQGRTVWITSAEINIADVGAGTTVLFSFPKANETYIIDKCALDVLTDLDAGTVTIGHGSLPLDTTAESGTLTTTSATSLWDTDNGDETTGTIFNIDDQAPIVLVGAASTVPVIIATIATAATGRFRVHLRITALPSYS</sequence>
<dbReference type="AlphaFoldDB" id="A0A0G0WVK8"/>
<evidence type="ECO:0000313" key="1">
    <source>
        <dbReference type="EMBL" id="KKS16789.1"/>
    </source>
</evidence>
<gene>
    <name evidence="1" type="ORF">UU74_C0033G0021</name>
</gene>